<dbReference type="Proteomes" id="UP001054837">
    <property type="component" value="Unassembled WGS sequence"/>
</dbReference>
<evidence type="ECO:0000313" key="2">
    <source>
        <dbReference type="EMBL" id="GIX87637.1"/>
    </source>
</evidence>
<comment type="caution">
    <text evidence="2">The sequence shown here is derived from an EMBL/GenBank/DDBJ whole genome shotgun (WGS) entry which is preliminary data.</text>
</comment>
<dbReference type="EMBL" id="BPLQ01002017">
    <property type="protein sequence ID" value="GIX87637.1"/>
    <property type="molecule type" value="Genomic_DNA"/>
</dbReference>
<feature type="region of interest" description="Disordered" evidence="1">
    <location>
        <begin position="13"/>
        <end position="37"/>
    </location>
</feature>
<name>A0AAV4NS28_9ARAC</name>
<evidence type="ECO:0000256" key="1">
    <source>
        <dbReference type="SAM" id="MobiDB-lite"/>
    </source>
</evidence>
<sequence length="99" mass="11120">MFFHSLLAQFIEHPKTTPGRSSNNNREHSTFTEGISPPPDYCLGPSIPIYCKKTASGYNESIPAKKKKFVNKDLEGLSSGKKVINLIGEKKNYSTFFYT</sequence>
<proteinExistence type="predicted"/>
<protein>
    <submittedName>
        <fullName evidence="2">Uncharacterized protein</fullName>
    </submittedName>
</protein>
<dbReference type="AlphaFoldDB" id="A0AAV4NS28"/>
<keyword evidence="3" id="KW-1185">Reference proteome</keyword>
<accession>A0AAV4NS28</accession>
<gene>
    <name evidence="2" type="ORF">CDAR_300361</name>
</gene>
<organism evidence="2 3">
    <name type="scientific">Caerostris darwini</name>
    <dbReference type="NCBI Taxonomy" id="1538125"/>
    <lineage>
        <taxon>Eukaryota</taxon>
        <taxon>Metazoa</taxon>
        <taxon>Ecdysozoa</taxon>
        <taxon>Arthropoda</taxon>
        <taxon>Chelicerata</taxon>
        <taxon>Arachnida</taxon>
        <taxon>Araneae</taxon>
        <taxon>Araneomorphae</taxon>
        <taxon>Entelegynae</taxon>
        <taxon>Araneoidea</taxon>
        <taxon>Araneidae</taxon>
        <taxon>Caerostris</taxon>
    </lineage>
</organism>
<reference evidence="2 3" key="1">
    <citation type="submission" date="2021-06" db="EMBL/GenBank/DDBJ databases">
        <title>Caerostris darwini draft genome.</title>
        <authorList>
            <person name="Kono N."/>
            <person name="Arakawa K."/>
        </authorList>
    </citation>
    <scope>NUCLEOTIDE SEQUENCE [LARGE SCALE GENOMIC DNA]</scope>
</reference>
<evidence type="ECO:0000313" key="3">
    <source>
        <dbReference type="Proteomes" id="UP001054837"/>
    </source>
</evidence>